<gene>
    <name evidence="3" type="ORF">HMN09_00406000</name>
</gene>
<evidence type="ECO:0000256" key="1">
    <source>
        <dbReference type="SAM" id="MobiDB-lite"/>
    </source>
</evidence>
<keyword evidence="2" id="KW-0472">Membrane</keyword>
<feature type="region of interest" description="Disordered" evidence="1">
    <location>
        <begin position="1"/>
        <end position="102"/>
    </location>
</feature>
<accession>A0A8H6TGB3</accession>
<sequence length="368" mass="39116">MDSGSSSSAASTSTAQPPFLAVVEPPRPEAGPLPSKRGEIGYDEAMARAEEGRSATPTSTHLPERHPEDRGRTSTSTNNAATTPTTPTPNAAATQSSASLPNSTAKTKRILGIFKTKTIPAYWGLRLTTLLACVAQFMLVAGTIVGWYFAVSKAAAASNNSSDNSDGSDTNDDGSNSGTNSGTFLGNASTEIFIHVVFGVATIVQLLFIERRIFKLRAQRYTYVHPGEILPSARMRQMGSDPALALSPWNRPPLPTYAAALAQSGVGTGDVEDHLIAAPPPPAYGNTRGSTFLLSGFLNENLRAQRPASQHSQMSERPVSRALSYKSVDEDWVHIQDAERAARLEETLARLENASESVAPPPPAVTRS</sequence>
<evidence type="ECO:0000313" key="3">
    <source>
        <dbReference type="EMBL" id="KAF7316729.1"/>
    </source>
</evidence>
<protein>
    <submittedName>
        <fullName evidence="3">Uncharacterized protein</fullName>
    </submittedName>
</protein>
<dbReference type="OrthoDB" id="2596855at2759"/>
<name>A0A8H6TGB3_MYCCL</name>
<keyword evidence="4" id="KW-1185">Reference proteome</keyword>
<feature type="compositionally biased region" description="Low complexity" evidence="1">
    <location>
        <begin position="1"/>
        <end position="15"/>
    </location>
</feature>
<feature type="transmembrane region" description="Helical" evidence="2">
    <location>
        <begin position="192"/>
        <end position="209"/>
    </location>
</feature>
<dbReference type="Proteomes" id="UP000613580">
    <property type="component" value="Unassembled WGS sequence"/>
</dbReference>
<feature type="compositionally biased region" description="Low complexity" evidence="1">
    <location>
        <begin position="73"/>
        <end position="99"/>
    </location>
</feature>
<feature type="transmembrane region" description="Helical" evidence="2">
    <location>
        <begin position="127"/>
        <end position="150"/>
    </location>
</feature>
<comment type="caution">
    <text evidence="3">The sequence shown here is derived from an EMBL/GenBank/DDBJ whole genome shotgun (WGS) entry which is preliminary data.</text>
</comment>
<keyword evidence="2" id="KW-0812">Transmembrane</keyword>
<feature type="compositionally biased region" description="Basic and acidic residues" evidence="1">
    <location>
        <begin position="36"/>
        <end position="53"/>
    </location>
</feature>
<proteinExistence type="predicted"/>
<organism evidence="3 4">
    <name type="scientific">Mycena chlorophos</name>
    <name type="common">Agaric fungus</name>
    <name type="synonym">Agaricus chlorophos</name>
    <dbReference type="NCBI Taxonomy" id="658473"/>
    <lineage>
        <taxon>Eukaryota</taxon>
        <taxon>Fungi</taxon>
        <taxon>Dikarya</taxon>
        <taxon>Basidiomycota</taxon>
        <taxon>Agaricomycotina</taxon>
        <taxon>Agaricomycetes</taxon>
        <taxon>Agaricomycetidae</taxon>
        <taxon>Agaricales</taxon>
        <taxon>Marasmiineae</taxon>
        <taxon>Mycenaceae</taxon>
        <taxon>Mycena</taxon>
    </lineage>
</organism>
<reference evidence="3" key="1">
    <citation type="submission" date="2020-05" db="EMBL/GenBank/DDBJ databases">
        <title>Mycena genomes resolve the evolution of fungal bioluminescence.</title>
        <authorList>
            <person name="Tsai I.J."/>
        </authorList>
    </citation>
    <scope>NUCLEOTIDE SEQUENCE</scope>
    <source>
        <strain evidence="3">110903Hualien_Pintung</strain>
    </source>
</reference>
<feature type="compositionally biased region" description="Basic and acidic residues" evidence="1">
    <location>
        <begin position="62"/>
        <end position="72"/>
    </location>
</feature>
<feature type="region of interest" description="Disordered" evidence="1">
    <location>
        <begin position="158"/>
        <end position="178"/>
    </location>
</feature>
<evidence type="ECO:0000313" key="4">
    <source>
        <dbReference type="Proteomes" id="UP000613580"/>
    </source>
</evidence>
<dbReference type="AlphaFoldDB" id="A0A8H6TGB3"/>
<keyword evidence="2" id="KW-1133">Transmembrane helix</keyword>
<dbReference type="EMBL" id="JACAZE010000005">
    <property type="protein sequence ID" value="KAF7316729.1"/>
    <property type="molecule type" value="Genomic_DNA"/>
</dbReference>
<evidence type="ECO:0000256" key="2">
    <source>
        <dbReference type="SAM" id="Phobius"/>
    </source>
</evidence>